<evidence type="ECO:0000256" key="10">
    <source>
        <dbReference type="ARBA" id="ARBA00022782"/>
    </source>
</evidence>
<dbReference type="CDD" id="cd00041">
    <property type="entry name" value="CUB"/>
    <property type="match status" value="2"/>
</dbReference>
<dbReference type="GO" id="GO:0051491">
    <property type="term" value="P:positive regulation of filopodium assembly"/>
    <property type="evidence" value="ECO:0007669"/>
    <property type="project" value="TreeGrafter"/>
</dbReference>
<comment type="caution">
    <text evidence="21">Lacks conserved residue(s) required for the propagation of feature annotation.</text>
</comment>
<dbReference type="PROSITE" id="PS50060">
    <property type="entry name" value="MAM_2"/>
    <property type="match status" value="1"/>
</dbReference>
<feature type="domain" description="CUB" evidence="24">
    <location>
        <begin position="309"/>
        <end position="423"/>
    </location>
</feature>
<dbReference type="GO" id="GO:0001755">
    <property type="term" value="P:neural crest cell migration"/>
    <property type="evidence" value="ECO:0007669"/>
    <property type="project" value="TreeGrafter"/>
</dbReference>
<evidence type="ECO:0000256" key="20">
    <source>
        <dbReference type="ARBA" id="ARBA00074477"/>
    </source>
</evidence>
<evidence type="ECO:0000256" key="1">
    <source>
        <dbReference type="ARBA" id="ARBA00004583"/>
    </source>
</evidence>
<feature type="compositionally biased region" description="Basic and acidic residues" evidence="22">
    <location>
        <begin position="281"/>
        <end position="296"/>
    </location>
</feature>
<dbReference type="SUPFAM" id="SSF49899">
    <property type="entry name" value="Concanavalin A-like lectins/glucanases"/>
    <property type="match status" value="1"/>
</dbReference>
<feature type="transmembrane region" description="Helical" evidence="23">
    <location>
        <begin position="1140"/>
        <end position="1165"/>
    </location>
</feature>
<dbReference type="GO" id="GO:0008201">
    <property type="term" value="F:heparin binding"/>
    <property type="evidence" value="ECO:0007669"/>
    <property type="project" value="UniProtKB-KW"/>
</dbReference>
<keyword evidence="6 23" id="KW-0812">Transmembrane</keyword>
<dbReference type="Gene3D" id="2.60.120.290">
    <property type="entry name" value="Spermadhesin, CUB domain"/>
    <property type="match status" value="2"/>
</dbReference>
<evidence type="ECO:0000256" key="19">
    <source>
        <dbReference type="ARBA" id="ARBA00023207"/>
    </source>
</evidence>
<keyword evidence="9" id="KW-0677">Repeat</keyword>
<dbReference type="InterPro" id="IPR008979">
    <property type="entry name" value="Galactose-bd-like_sf"/>
</dbReference>
<dbReference type="PROSITE" id="PS00740">
    <property type="entry name" value="MAM_1"/>
    <property type="match status" value="1"/>
</dbReference>
<keyword evidence="10" id="KW-0221">Differentiation</keyword>
<evidence type="ECO:0000256" key="2">
    <source>
        <dbReference type="ARBA" id="ARBA00006078"/>
    </source>
</evidence>
<evidence type="ECO:0000256" key="23">
    <source>
        <dbReference type="SAM" id="Phobius"/>
    </source>
</evidence>
<keyword evidence="7" id="KW-0479">Metal-binding</keyword>
<dbReference type="PANTHER" id="PTHR46806:SF4">
    <property type="entry name" value="NEUROPILIN-1"/>
    <property type="match status" value="1"/>
</dbReference>
<dbReference type="InterPro" id="IPR035914">
    <property type="entry name" value="Sperma_CUB_dom_sf"/>
</dbReference>
<dbReference type="GO" id="GO:0048010">
    <property type="term" value="P:vascular endothelial growth factor receptor signaling pathway"/>
    <property type="evidence" value="ECO:0007669"/>
    <property type="project" value="TreeGrafter"/>
</dbReference>
<gene>
    <name evidence="28" type="primary">NRP1</name>
</gene>
<name>A0A6P6IEX3_PUMCO</name>
<dbReference type="PANTHER" id="PTHR46806">
    <property type="entry name" value="F5/8 TYPE C DOMAIN-CONTAINING PROTEIN"/>
    <property type="match status" value="1"/>
</dbReference>
<keyword evidence="15 23" id="KW-0472">Membrane</keyword>
<dbReference type="GO" id="GO:0038085">
    <property type="term" value="F:vascular endothelial growth factor binding"/>
    <property type="evidence" value="ECO:0007669"/>
    <property type="project" value="TreeGrafter"/>
</dbReference>
<dbReference type="InterPro" id="IPR000421">
    <property type="entry name" value="FA58C"/>
</dbReference>
<feature type="domain" description="F5/8 type C" evidence="25">
    <location>
        <begin position="713"/>
        <end position="865"/>
    </location>
</feature>
<evidence type="ECO:0000256" key="14">
    <source>
        <dbReference type="ARBA" id="ARBA00022989"/>
    </source>
</evidence>
<keyword evidence="12" id="KW-0524">Neurogenesis</keyword>
<evidence type="ECO:0000259" key="26">
    <source>
        <dbReference type="PROSITE" id="PS50060"/>
    </source>
</evidence>
<feature type="disulfide bond" evidence="21">
    <location>
        <begin position="309"/>
        <end position="336"/>
    </location>
</feature>
<dbReference type="GO" id="GO:0005925">
    <property type="term" value="C:focal adhesion"/>
    <property type="evidence" value="ECO:0007669"/>
    <property type="project" value="TreeGrafter"/>
</dbReference>
<dbReference type="GeneID" id="112867940"/>
<evidence type="ECO:0000256" key="16">
    <source>
        <dbReference type="ARBA" id="ARBA00023157"/>
    </source>
</evidence>
<feature type="domain" description="MAM" evidence="26">
    <location>
        <begin position="930"/>
        <end position="1094"/>
    </location>
</feature>
<evidence type="ECO:0000256" key="11">
    <source>
        <dbReference type="ARBA" id="ARBA00022837"/>
    </source>
</evidence>
<keyword evidence="11" id="KW-0106">Calcium</keyword>
<evidence type="ECO:0000256" key="7">
    <source>
        <dbReference type="ARBA" id="ARBA00022723"/>
    </source>
</evidence>
<feature type="domain" description="CUB" evidence="24">
    <location>
        <begin position="429"/>
        <end position="547"/>
    </location>
</feature>
<dbReference type="Proteomes" id="UP000515131">
    <property type="component" value="Unplaced"/>
</dbReference>
<dbReference type="KEGG" id="pcoo:112867940"/>
<dbReference type="InterPro" id="IPR022579">
    <property type="entry name" value="Neuropilin_C"/>
</dbReference>
<evidence type="ECO:0000313" key="28">
    <source>
        <dbReference type="RefSeq" id="XP_025786740.1"/>
    </source>
</evidence>
<dbReference type="FunFam" id="2.60.120.260:FF:000002">
    <property type="entry name" value="Coagulation factor VIII"/>
    <property type="match status" value="1"/>
</dbReference>
<dbReference type="SUPFAM" id="SSF49785">
    <property type="entry name" value="Galactose-binding domain-like"/>
    <property type="match status" value="2"/>
</dbReference>
<dbReference type="CTD" id="8829"/>
<comment type="similarity">
    <text evidence="2">Belongs to the neuropilin family.</text>
</comment>
<evidence type="ECO:0000256" key="6">
    <source>
        <dbReference type="ARBA" id="ARBA00022692"/>
    </source>
</evidence>
<evidence type="ECO:0000256" key="9">
    <source>
        <dbReference type="ARBA" id="ARBA00022737"/>
    </source>
</evidence>
<accession>A0A6P6IEX3</accession>
<proteinExistence type="inferred from homology"/>
<sequence length="1206" mass="132576">MELGGIQSTVRTRRHGRWGVDRSWRTGMTIACGLGRAPCEPCQEPSYPAAVLPPSRGTETGAPGPLIANPREHLGSRETRVWAGSGDGCPLAEGAPLPTLPRSLCPGGEGPRSQLTMEPPVRGGHPGTTGARQRALLRDREAVLAFPGLPRPGPERQGSPAPPRPGPRAGTAGVTGQAQRSSPPRVGDLELLEAAASSRARRTPPRPDPGDPPPAAGLSPGGPERAHRGGGYSRCIPAVPRESRGWSGKPESRPDAGSGGARAPRCHTRLRLSLTVSKSAGRGEGDGERGAEERQPPLHSPFAGSPDKCGDTIKIESPGYLTSPGYPHSYHPSEKCEWLIQAPDPYQRIMINFNPHFDLEDRDCKYDYVEVIDGDNENGRLWGKFCGKIAPSPVVSSGPFLFIKFVSDYETHGAGFSIRYEIFKRGPECSQNYTAPSGVIKSPGFPEKYPNSLECTYIIFAPKMSEIILEFESFDLELDSNPPGGMFCRYDRLEIWDGFPDVGPHIGRYCGQKTPGRIRSSSGILSMVFYTDSAIAKEGFSANYSVLQSSVSEDFKCMEALGMESGEIHSDQITASSQYSTNWSAERSRLNYPENGWTPGEDSYREWIQVDLGLLRFVTAVGTQGAISKETKKKYYVKTYRIDISSNGEDWITIKEGNKPVIFQGNTNPTDVVFGVFPKPLITRFVRIKPVTWETGISMRFEVYGCKITDYPCSGMLGMVSGLISDSQITASNQGDRNWMPENIRLVTSRSGWALPPAPHPYINEWLQVDLGEEKIVRGIIIQGGKHRENKVFMRKFKIGYSNNGSDWKMIMDDSKRKAKSFEGNNNYDTPELRTFPPLSTRFIRIYPERATHGGLGLRMELLGCEVEAPTAGPTTPNGNLVDECDDDQANCHSGTGDDFQLTGGTTVLTTEKPTIIDSTIQSEFPTYGFNCEFGWGSHKTFCHWEHDNHVQLKWSVLTSKTGPIQDHTAGDGNFIYSQADENQKGKVARLVSPVVYSQNSAHCMTFWYHMSGSHVGTLRVKLHYQKPEEYDQLVWMAIGHQGDHWKEGRVLLHKSLKLYQVIFEGEIGKGNLGGIAVDDISINNHISQEDCAKPADLDKRNPENKIDETGSTPGYEGTGESNENISRKPGNVLKTLDPILITIIAMSALGVLLGAVCGVVLYCACWHNGMSERNLSALENYNFELVDGVKLKKDKLNTQSTYSEA</sequence>
<dbReference type="AlphaFoldDB" id="A0A6P6IEX3"/>
<feature type="compositionally biased region" description="Basic and acidic residues" evidence="22">
    <location>
        <begin position="1094"/>
        <end position="1109"/>
    </location>
</feature>
<dbReference type="PROSITE" id="PS01180">
    <property type="entry name" value="CUB"/>
    <property type="match status" value="2"/>
</dbReference>
<keyword evidence="8" id="KW-0732">Signal</keyword>
<dbReference type="InterPro" id="IPR000998">
    <property type="entry name" value="MAM_dom"/>
</dbReference>
<dbReference type="PROSITE" id="PS01285">
    <property type="entry name" value="FA58C_1"/>
    <property type="match status" value="2"/>
</dbReference>
<keyword evidence="17" id="KW-0675">Receptor</keyword>
<dbReference type="Pfam" id="PF11980">
    <property type="entry name" value="DUF3481"/>
    <property type="match status" value="1"/>
</dbReference>
<evidence type="ECO:0000256" key="13">
    <source>
        <dbReference type="ARBA" id="ARBA00022974"/>
    </source>
</evidence>
<dbReference type="GO" id="GO:0017154">
    <property type="term" value="F:semaphorin receptor activity"/>
    <property type="evidence" value="ECO:0007669"/>
    <property type="project" value="TreeGrafter"/>
</dbReference>
<dbReference type="Pfam" id="PF00629">
    <property type="entry name" value="MAM"/>
    <property type="match status" value="1"/>
</dbReference>
<dbReference type="PROSITE" id="PS50022">
    <property type="entry name" value="FA58C_3"/>
    <property type="match status" value="2"/>
</dbReference>
<comment type="subcellular location">
    <subcellularLocation>
        <location evidence="1">Mitochondrion membrane</location>
        <topology evidence="1">Single-pass type I membrane protein</topology>
    </subcellularLocation>
</comment>
<dbReference type="InterPro" id="IPR050633">
    <property type="entry name" value="Neuropilin_MCO_CoagFactor"/>
</dbReference>
<protein>
    <recommendedName>
        <fullName evidence="20">Neuropilin-1</fullName>
    </recommendedName>
</protein>
<keyword evidence="18" id="KW-0325">Glycoprotein</keyword>
<evidence type="ECO:0000256" key="3">
    <source>
        <dbReference type="ARBA" id="ARBA00022473"/>
    </source>
</evidence>
<evidence type="ECO:0000256" key="18">
    <source>
        <dbReference type="ARBA" id="ARBA00023180"/>
    </source>
</evidence>
<evidence type="ECO:0000259" key="25">
    <source>
        <dbReference type="PROSITE" id="PS50022"/>
    </source>
</evidence>
<keyword evidence="19" id="KW-0357">Heparan sulfate</keyword>
<evidence type="ECO:0000256" key="21">
    <source>
        <dbReference type="PROSITE-ProRule" id="PRU00059"/>
    </source>
</evidence>
<keyword evidence="13" id="KW-0654">Proteoglycan</keyword>
<dbReference type="SMART" id="SM00042">
    <property type="entry name" value="CUB"/>
    <property type="match status" value="2"/>
</dbReference>
<evidence type="ECO:0000256" key="22">
    <source>
        <dbReference type="SAM" id="MobiDB-lite"/>
    </source>
</evidence>
<dbReference type="GO" id="GO:0010595">
    <property type="term" value="P:positive regulation of endothelial cell migration"/>
    <property type="evidence" value="ECO:0007669"/>
    <property type="project" value="TreeGrafter"/>
</dbReference>
<keyword evidence="27" id="KW-1185">Reference proteome</keyword>
<dbReference type="GO" id="GO:0005886">
    <property type="term" value="C:plasma membrane"/>
    <property type="evidence" value="ECO:0007669"/>
    <property type="project" value="TreeGrafter"/>
</dbReference>
<dbReference type="GO" id="GO:0001570">
    <property type="term" value="P:vasculogenesis"/>
    <property type="evidence" value="ECO:0007669"/>
    <property type="project" value="TreeGrafter"/>
</dbReference>
<keyword evidence="3" id="KW-0217">Developmental protein</keyword>
<evidence type="ECO:0000313" key="27">
    <source>
        <dbReference type="Proteomes" id="UP000515131"/>
    </source>
</evidence>
<reference evidence="28" key="1">
    <citation type="submission" date="2025-08" db="UniProtKB">
        <authorList>
            <consortium name="RefSeq"/>
        </authorList>
    </citation>
    <scope>IDENTIFICATION</scope>
    <source>
        <tissue evidence="28">Blood</tissue>
    </source>
</reference>
<dbReference type="SUPFAM" id="SSF49854">
    <property type="entry name" value="Spermadhesin, CUB domain"/>
    <property type="match status" value="2"/>
</dbReference>
<evidence type="ECO:0000256" key="12">
    <source>
        <dbReference type="ARBA" id="ARBA00022902"/>
    </source>
</evidence>
<dbReference type="FunFam" id="2.60.120.200:FF:000043">
    <property type="entry name" value="Neuropilin"/>
    <property type="match status" value="1"/>
</dbReference>
<organism evidence="27 28">
    <name type="scientific">Puma concolor</name>
    <name type="common">Mountain lion</name>
    <name type="synonym">Felis concolor</name>
    <dbReference type="NCBI Taxonomy" id="9696"/>
    <lineage>
        <taxon>Eukaryota</taxon>
        <taxon>Metazoa</taxon>
        <taxon>Chordata</taxon>
        <taxon>Craniata</taxon>
        <taxon>Vertebrata</taxon>
        <taxon>Euteleostomi</taxon>
        <taxon>Mammalia</taxon>
        <taxon>Eutheria</taxon>
        <taxon>Laurasiatheria</taxon>
        <taxon>Carnivora</taxon>
        <taxon>Feliformia</taxon>
        <taxon>Felidae</taxon>
        <taxon>Felinae</taxon>
        <taxon>Puma</taxon>
    </lineage>
</organism>
<dbReference type="GO" id="GO:0009611">
    <property type="term" value="P:response to wounding"/>
    <property type="evidence" value="ECO:0007669"/>
    <property type="project" value="TreeGrafter"/>
</dbReference>
<dbReference type="GO" id="GO:0046872">
    <property type="term" value="F:metal ion binding"/>
    <property type="evidence" value="ECO:0007669"/>
    <property type="project" value="UniProtKB-KW"/>
</dbReference>
<dbReference type="PROSITE" id="PS01286">
    <property type="entry name" value="FA58C_2"/>
    <property type="match status" value="2"/>
</dbReference>
<feature type="compositionally biased region" description="Pro residues" evidence="22">
    <location>
        <begin position="206"/>
        <end position="215"/>
    </location>
</feature>
<keyword evidence="14 23" id="KW-1133">Transmembrane helix</keyword>
<keyword evidence="4" id="KW-0037">Angiogenesis</keyword>
<dbReference type="CDD" id="cd00057">
    <property type="entry name" value="FA58C"/>
    <property type="match status" value="2"/>
</dbReference>
<feature type="region of interest" description="Disordered" evidence="22">
    <location>
        <begin position="146"/>
        <end position="308"/>
    </location>
</feature>
<dbReference type="FunFam" id="2.60.120.290:FF:000003">
    <property type="entry name" value="Neuropilin"/>
    <property type="match status" value="1"/>
</dbReference>
<evidence type="ECO:0000256" key="4">
    <source>
        <dbReference type="ARBA" id="ARBA00022657"/>
    </source>
</evidence>
<dbReference type="PRINTS" id="PR00020">
    <property type="entry name" value="MAMDOMAIN"/>
</dbReference>
<dbReference type="SMART" id="SM00231">
    <property type="entry name" value="FA58C"/>
    <property type="match status" value="2"/>
</dbReference>
<dbReference type="CDD" id="cd06263">
    <property type="entry name" value="MAM"/>
    <property type="match status" value="1"/>
</dbReference>
<dbReference type="Gene3D" id="2.60.120.260">
    <property type="entry name" value="Galactose-binding domain-like"/>
    <property type="match status" value="2"/>
</dbReference>
<evidence type="ECO:0000256" key="5">
    <source>
        <dbReference type="ARBA" id="ARBA00022674"/>
    </source>
</evidence>
<dbReference type="Pfam" id="PF00754">
    <property type="entry name" value="F5_F8_type_C"/>
    <property type="match status" value="2"/>
</dbReference>
<dbReference type="GO" id="GO:0002040">
    <property type="term" value="P:sprouting angiogenesis"/>
    <property type="evidence" value="ECO:0007669"/>
    <property type="project" value="TreeGrafter"/>
</dbReference>
<dbReference type="Pfam" id="PF00431">
    <property type="entry name" value="CUB"/>
    <property type="match status" value="2"/>
</dbReference>
<dbReference type="SMART" id="SM00137">
    <property type="entry name" value="MAM"/>
    <property type="match status" value="1"/>
</dbReference>
<evidence type="ECO:0000256" key="15">
    <source>
        <dbReference type="ARBA" id="ARBA00023136"/>
    </source>
</evidence>
<dbReference type="InterPro" id="IPR000859">
    <property type="entry name" value="CUB_dom"/>
</dbReference>
<dbReference type="GO" id="GO:0030947">
    <property type="term" value="P:regulation of vascular endothelial growth factor receptor signaling pathway"/>
    <property type="evidence" value="ECO:0007669"/>
    <property type="project" value="TreeGrafter"/>
</dbReference>
<dbReference type="GO" id="GO:0007411">
    <property type="term" value="P:axon guidance"/>
    <property type="evidence" value="ECO:0007669"/>
    <property type="project" value="TreeGrafter"/>
</dbReference>
<evidence type="ECO:0000256" key="8">
    <source>
        <dbReference type="ARBA" id="ARBA00022729"/>
    </source>
</evidence>
<dbReference type="GO" id="GO:0030424">
    <property type="term" value="C:axon"/>
    <property type="evidence" value="ECO:0007669"/>
    <property type="project" value="TreeGrafter"/>
</dbReference>
<dbReference type="InterPro" id="IPR013320">
    <property type="entry name" value="ConA-like_dom_sf"/>
</dbReference>
<dbReference type="FunFam" id="2.60.120.290:FF:000010">
    <property type="entry name" value="Neuropilin"/>
    <property type="match status" value="1"/>
</dbReference>
<dbReference type="GO" id="GO:0005021">
    <property type="term" value="F:vascular endothelial growth factor receptor activity"/>
    <property type="evidence" value="ECO:0007669"/>
    <property type="project" value="TreeGrafter"/>
</dbReference>
<keyword evidence="16 21" id="KW-1015">Disulfide bond</keyword>
<dbReference type="FunFam" id="2.60.120.260:FF:000013">
    <property type="entry name" value="Neuropilin"/>
    <property type="match status" value="1"/>
</dbReference>
<dbReference type="Gene3D" id="2.60.120.200">
    <property type="match status" value="1"/>
</dbReference>
<feature type="domain" description="F5/8 type C" evidence="25">
    <location>
        <begin position="557"/>
        <end position="706"/>
    </location>
</feature>
<dbReference type="GO" id="GO:0031966">
    <property type="term" value="C:mitochondrial membrane"/>
    <property type="evidence" value="ECO:0007669"/>
    <property type="project" value="UniProtKB-SubCell"/>
</dbReference>
<keyword evidence="5" id="KW-0358">Heparin-binding</keyword>
<feature type="region of interest" description="Disordered" evidence="22">
    <location>
        <begin position="105"/>
        <end position="133"/>
    </location>
</feature>
<evidence type="ECO:0000256" key="17">
    <source>
        <dbReference type="ARBA" id="ARBA00023170"/>
    </source>
</evidence>
<dbReference type="RefSeq" id="XP_025786740.1">
    <property type="nucleotide sequence ID" value="XM_025930955.1"/>
</dbReference>
<evidence type="ECO:0000259" key="24">
    <source>
        <dbReference type="PROSITE" id="PS01180"/>
    </source>
</evidence>
<feature type="region of interest" description="Disordered" evidence="22">
    <location>
        <begin position="1094"/>
        <end position="1129"/>
    </location>
</feature>